<dbReference type="NCBIfam" id="TIGR00229">
    <property type="entry name" value="sensory_box"/>
    <property type="match status" value="1"/>
</dbReference>
<feature type="domain" description="PAC" evidence="3">
    <location>
        <begin position="86"/>
        <end position="140"/>
    </location>
</feature>
<dbReference type="SUPFAM" id="SSF55785">
    <property type="entry name" value="PYP-like sensor domain (PAS domain)"/>
    <property type="match status" value="1"/>
</dbReference>
<dbReference type="EMBL" id="JAPDIA010000007">
    <property type="protein sequence ID" value="MDG0811469.1"/>
    <property type="molecule type" value="Genomic_DNA"/>
</dbReference>
<gene>
    <name evidence="4" type="ORF">OMP40_20405</name>
</gene>
<protein>
    <submittedName>
        <fullName evidence="4">PAS domain-containing protein</fullName>
    </submittedName>
</protein>
<organism evidence="4 5">
    <name type="scientific">Cohnella rhizosphaerae</name>
    <dbReference type="NCBI Taxonomy" id="1457232"/>
    <lineage>
        <taxon>Bacteria</taxon>
        <taxon>Bacillati</taxon>
        <taxon>Bacillota</taxon>
        <taxon>Bacilli</taxon>
        <taxon>Bacillales</taxon>
        <taxon>Paenibacillaceae</taxon>
        <taxon>Cohnella</taxon>
    </lineage>
</organism>
<proteinExistence type="predicted"/>
<dbReference type="InterPro" id="IPR001610">
    <property type="entry name" value="PAC"/>
</dbReference>
<dbReference type="PROSITE" id="PS50113">
    <property type="entry name" value="PAC"/>
    <property type="match status" value="1"/>
</dbReference>
<dbReference type="InterPro" id="IPR000014">
    <property type="entry name" value="PAS"/>
</dbReference>
<comment type="caution">
    <text evidence="4">The sequence shown here is derived from an EMBL/GenBank/DDBJ whole genome shotgun (WGS) entry which is preliminary data.</text>
</comment>
<sequence>MAERTYGEDQLQSLHAQAVLEAMERSLAMVVFDMEGTVLRANRNFADALGYSETEIRGIKHSRFCTPAFAASEAYREFWSNLRDGKSFQQKIQRVAKNGSLLWLEATYMPVRGADGNFEAVVKVATDITSREQAEIRQAAELKRMAQELSDRAGEGVWKSGGDRSRHPQNAGGFARQS</sequence>
<feature type="region of interest" description="Disordered" evidence="1">
    <location>
        <begin position="153"/>
        <end position="178"/>
    </location>
</feature>
<evidence type="ECO:0000256" key="1">
    <source>
        <dbReference type="SAM" id="MobiDB-lite"/>
    </source>
</evidence>
<dbReference type="SMART" id="SM00086">
    <property type="entry name" value="PAC"/>
    <property type="match status" value="1"/>
</dbReference>
<dbReference type="PANTHER" id="PTHR44757">
    <property type="entry name" value="DIGUANYLATE CYCLASE DGCP"/>
    <property type="match status" value="1"/>
</dbReference>
<feature type="domain" description="PAS" evidence="2">
    <location>
        <begin position="29"/>
        <end position="58"/>
    </location>
</feature>
<evidence type="ECO:0000313" key="5">
    <source>
        <dbReference type="Proteomes" id="UP001153404"/>
    </source>
</evidence>
<dbReference type="InterPro" id="IPR013656">
    <property type="entry name" value="PAS_4"/>
</dbReference>
<evidence type="ECO:0000313" key="4">
    <source>
        <dbReference type="EMBL" id="MDG0811469.1"/>
    </source>
</evidence>
<evidence type="ECO:0000259" key="2">
    <source>
        <dbReference type="PROSITE" id="PS50112"/>
    </source>
</evidence>
<evidence type="ECO:0000259" key="3">
    <source>
        <dbReference type="PROSITE" id="PS50113"/>
    </source>
</evidence>
<dbReference type="Proteomes" id="UP001153404">
    <property type="component" value="Unassembled WGS sequence"/>
</dbReference>
<dbReference type="InterPro" id="IPR052155">
    <property type="entry name" value="Biofilm_reg_signaling"/>
</dbReference>
<reference evidence="4" key="1">
    <citation type="submission" date="2022-10" db="EMBL/GenBank/DDBJ databases">
        <title>Comparative genomic analysis of Cohnella hashimotonis sp. nov., isolated from the International Space Station.</title>
        <authorList>
            <person name="Simpson A."/>
            <person name="Venkateswaran K."/>
        </authorList>
    </citation>
    <scope>NUCLEOTIDE SEQUENCE</scope>
    <source>
        <strain evidence="4">DSM 28161</strain>
    </source>
</reference>
<dbReference type="InterPro" id="IPR000700">
    <property type="entry name" value="PAS-assoc_C"/>
</dbReference>
<dbReference type="PANTHER" id="PTHR44757:SF2">
    <property type="entry name" value="BIOFILM ARCHITECTURE MAINTENANCE PROTEIN MBAA"/>
    <property type="match status" value="1"/>
</dbReference>
<dbReference type="AlphaFoldDB" id="A0A9X4QUG8"/>
<accession>A0A9X4QUG8</accession>
<name>A0A9X4QUG8_9BACL</name>
<dbReference type="CDD" id="cd00130">
    <property type="entry name" value="PAS"/>
    <property type="match status" value="1"/>
</dbReference>
<dbReference type="PROSITE" id="PS50112">
    <property type="entry name" value="PAS"/>
    <property type="match status" value="1"/>
</dbReference>
<dbReference type="Pfam" id="PF08448">
    <property type="entry name" value="PAS_4"/>
    <property type="match status" value="1"/>
</dbReference>
<dbReference type="Gene3D" id="3.30.450.20">
    <property type="entry name" value="PAS domain"/>
    <property type="match status" value="1"/>
</dbReference>
<keyword evidence="5" id="KW-1185">Reference proteome</keyword>
<dbReference type="RefSeq" id="WP_277534095.1">
    <property type="nucleotide sequence ID" value="NZ_JAPDIA010000007.1"/>
</dbReference>
<dbReference type="InterPro" id="IPR035965">
    <property type="entry name" value="PAS-like_dom_sf"/>
</dbReference>